<accession>A0A0A1X3P9</accession>
<sequence>SGLLGNILPPQSVFGKHIVKYLRSQASCENIEFKMRSFCVFASALLVLAASVNAASLNPSARAADNELYSRFLCRNKPNGFTSMVPGSCTSYYKCYNGASLQIDCPYYYDGVRNMCVDRNPGCVEDLAKLPAQSKLLGAAPCNGVVKGYVVGANQAEWYQCLNGAVVNSGVCPSGQEYNLVLLQCDTASLCGGANQPPCSGNVVTTPPPCTTTTTCAPITTPTTTTCAPITTPTTTTC</sequence>
<evidence type="ECO:0000259" key="1">
    <source>
        <dbReference type="PROSITE" id="PS50940"/>
    </source>
</evidence>
<reference evidence="2" key="1">
    <citation type="submission" date="2014-11" db="EMBL/GenBank/DDBJ databases">
        <authorList>
            <person name="Geib S."/>
        </authorList>
    </citation>
    <scope>NUCLEOTIDE SEQUENCE</scope>
</reference>
<dbReference type="PROSITE" id="PS50940">
    <property type="entry name" value="CHIT_BIND_II"/>
    <property type="match status" value="1"/>
</dbReference>
<feature type="non-terminal residue" evidence="2">
    <location>
        <position position="238"/>
    </location>
</feature>
<dbReference type="GO" id="GO:0008061">
    <property type="term" value="F:chitin binding"/>
    <property type="evidence" value="ECO:0007669"/>
    <property type="project" value="InterPro"/>
</dbReference>
<evidence type="ECO:0000313" key="2">
    <source>
        <dbReference type="EMBL" id="JAD05964.1"/>
    </source>
</evidence>
<dbReference type="SMART" id="SM00494">
    <property type="entry name" value="ChtBD2"/>
    <property type="match status" value="2"/>
</dbReference>
<proteinExistence type="predicted"/>
<protein>
    <submittedName>
        <fullName evidence="2">Probable chitinase 3</fullName>
    </submittedName>
</protein>
<gene>
    <name evidence="2" type="primary">Cht3_5</name>
    <name evidence="2" type="ORF">g.9311</name>
</gene>
<dbReference type="AlphaFoldDB" id="A0A0A1X3P9"/>
<dbReference type="SUPFAM" id="SSF57625">
    <property type="entry name" value="Invertebrate chitin-binding proteins"/>
    <property type="match status" value="2"/>
</dbReference>
<dbReference type="InterPro" id="IPR002557">
    <property type="entry name" value="Chitin-bd_dom"/>
</dbReference>
<dbReference type="Pfam" id="PF01607">
    <property type="entry name" value="CBM_14"/>
    <property type="match status" value="2"/>
</dbReference>
<reference evidence="2" key="2">
    <citation type="journal article" date="2015" name="Gigascience">
        <title>Reconstructing a comprehensive transcriptome assembly of a white-pupal translocated strain of the pest fruit fly Bactrocera cucurbitae.</title>
        <authorList>
            <person name="Sim S.B."/>
            <person name="Calla B."/>
            <person name="Hall B."/>
            <person name="DeRego T."/>
            <person name="Geib S.M."/>
        </authorList>
    </citation>
    <scope>NUCLEOTIDE SEQUENCE</scope>
</reference>
<feature type="non-terminal residue" evidence="2">
    <location>
        <position position="1"/>
    </location>
</feature>
<organism evidence="2">
    <name type="scientific">Zeugodacus cucurbitae</name>
    <name type="common">Melon fruit fly</name>
    <name type="synonym">Bactrocera cucurbitae</name>
    <dbReference type="NCBI Taxonomy" id="28588"/>
    <lineage>
        <taxon>Eukaryota</taxon>
        <taxon>Metazoa</taxon>
        <taxon>Ecdysozoa</taxon>
        <taxon>Arthropoda</taxon>
        <taxon>Hexapoda</taxon>
        <taxon>Insecta</taxon>
        <taxon>Pterygota</taxon>
        <taxon>Neoptera</taxon>
        <taxon>Endopterygota</taxon>
        <taxon>Diptera</taxon>
        <taxon>Brachycera</taxon>
        <taxon>Muscomorpha</taxon>
        <taxon>Tephritoidea</taxon>
        <taxon>Tephritidae</taxon>
        <taxon>Zeugodacus</taxon>
        <taxon>Zeugodacus</taxon>
    </lineage>
</organism>
<feature type="domain" description="Chitin-binding type-2" evidence="1">
    <location>
        <begin position="71"/>
        <end position="106"/>
    </location>
</feature>
<name>A0A0A1X3P9_ZEUCU</name>
<dbReference type="InterPro" id="IPR036508">
    <property type="entry name" value="Chitin-bd_dom_sf"/>
</dbReference>
<dbReference type="GO" id="GO:0005576">
    <property type="term" value="C:extracellular region"/>
    <property type="evidence" value="ECO:0007669"/>
    <property type="project" value="InterPro"/>
</dbReference>
<dbReference type="EMBL" id="GBXI01008328">
    <property type="protein sequence ID" value="JAD05964.1"/>
    <property type="molecule type" value="Transcribed_RNA"/>
</dbReference>